<dbReference type="SUPFAM" id="SSF55729">
    <property type="entry name" value="Acyl-CoA N-acyltransferases (Nat)"/>
    <property type="match status" value="1"/>
</dbReference>
<sequence length="174" mass="20002">MGKTITFTKIQEQKFYKDLSEKLSVNNFSFKELTLENHLQYKNSTKETLSCLTTVGGLSDKTFTAIIQQWIQNKHIYKPIMIVENESERVIAIGTLLIELKLIHDGGKVGHIEDIAVNDKYQGKGLGRILLEFLKNVGVLENCYKIILDCDEKNVEFYNKCGFKRCGVEMDYRP</sequence>
<dbReference type="UniPathway" id="UPA00113">
    <property type="reaction ID" value="UER00529"/>
</dbReference>
<evidence type="ECO:0000256" key="1">
    <source>
        <dbReference type="RuleBase" id="RU365086"/>
    </source>
</evidence>
<evidence type="ECO:0000313" key="4">
    <source>
        <dbReference type="Proteomes" id="UP000092321"/>
    </source>
</evidence>
<proteinExistence type="inferred from homology"/>
<dbReference type="GO" id="GO:0006048">
    <property type="term" value="P:UDP-N-acetylglucosamine biosynthetic process"/>
    <property type="evidence" value="ECO:0007669"/>
    <property type="project" value="UniProtKB-UniRule"/>
</dbReference>
<dbReference type="InterPro" id="IPR016181">
    <property type="entry name" value="Acyl_CoA_acyltransferase"/>
</dbReference>
<gene>
    <name evidence="3" type="ORF">HANVADRAFT_33857</name>
</gene>
<dbReference type="InterPro" id="IPR000182">
    <property type="entry name" value="GNAT_dom"/>
</dbReference>
<dbReference type="PANTHER" id="PTHR13355:SF11">
    <property type="entry name" value="GLUCOSAMINE 6-PHOSPHATE N-ACETYLTRANSFERASE"/>
    <property type="match status" value="1"/>
</dbReference>
<dbReference type="Proteomes" id="UP000092321">
    <property type="component" value="Unassembled WGS sequence"/>
</dbReference>
<evidence type="ECO:0000313" key="3">
    <source>
        <dbReference type="EMBL" id="OBA26003.1"/>
    </source>
</evidence>
<dbReference type="AlphaFoldDB" id="A0A1B7TBB2"/>
<keyword evidence="4" id="KW-1185">Reference proteome</keyword>
<dbReference type="Gene3D" id="3.40.630.30">
    <property type="match status" value="1"/>
</dbReference>
<dbReference type="Pfam" id="PF00583">
    <property type="entry name" value="Acetyltransf_1"/>
    <property type="match status" value="1"/>
</dbReference>
<dbReference type="EMBL" id="LXPE01000028">
    <property type="protein sequence ID" value="OBA26003.1"/>
    <property type="molecule type" value="Genomic_DNA"/>
</dbReference>
<reference evidence="4" key="1">
    <citation type="journal article" date="2016" name="Proc. Natl. Acad. Sci. U.S.A.">
        <title>Comparative genomics of biotechnologically important yeasts.</title>
        <authorList>
            <person name="Riley R."/>
            <person name="Haridas S."/>
            <person name="Wolfe K.H."/>
            <person name="Lopes M.R."/>
            <person name="Hittinger C.T."/>
            <person name="Goeker M."/>
            <person name="Salamov A.A."/>
            <person name="Wisecaver J.H."/>
            <person name="Long T.M."/>
            <person name="Calvey C.H."/>
            <person name="Aerts A.L."/>
            <person name="Barry K.W."/>
            <person name="Choi C."/>
            <person name="Clum A."/>
            <person name="Coughlan A.Y."/>
            <person name="Deshpande S."/>
            <person name="Douglass A.P."/>
            <person name="Hanson S.J."/>
            <person name="Klenk H.-P."/>
            <person name="LaButti K.M."/>
            <person name="Lapidus A."/>
            <person name="Lindquist E.A."/>
            <person name="Lipzen A.M."/>
            <person name="Meier-Kolthoff J.P."/>
            <person name="Ohm R.A."/>
            <person name="Otillar R.P."/>
            <person name="Pangilinan J.L."/>
            <person name="Peng Y."/>
            <person name="Rokas A."/>
            <person name="Rosa C.A."/>
            <person name="Scheuner C."/>
            <person name="Sibirny A.A."/>
            <person name="Slot J.C."/>
            <person name="Stielow J.B."/>
            <person name="Sun H."/>
            <person name="Kurtzman C.P."/>
            <person name="Blackwell M."/>
            <person name="Grigoriev I.V."/>
            <person name="Jeffries T.W."/>
        </authorList>
    </citation>
    <scope>NUCLEOTIDE SEQUENCE [LARGE SCALE GENOMIC DNA]</scope>
    <source>
        <strain evidence="4">NRRL Y-1626</strain>
    </source>
</reference>
<dbReference type="PANTHER" id="PTHR13355">
    <property type="entry name" value="GLUCOSAMINE 6-PHOSPHATE N-ACETYLTRANSFERASE"/>
    <property type="match status" value="1"/>
</dbReference>
<comment type="pathway">
    <text evidence="1">Nucleotide-sugar biosynthesis; UDP-N-acetyl-alpha-D-glucosamine biosynthesis; N-acetyl-alpha-D-glucosamine 1-phosphate from alpha-D-glucosamine 6-phosphate (route I): step 1/2.</text>
</comment>
<accession>A0A1B7TBB2</accession>
<organism evidence="3 4">
    <name type="scientific">Hanseniaspora valbyensis NRRL Y-1626</name>
    <dbReference type="NCBI Taxonomy" id="766949"/>
    <lineage>
        <taxon>Eukaryota</taxon>
        <taxon>Fungi</taxon>
        <taxon>Dikarya</taxon>
        <taxon>Ascomycota</taxon>
        <taxon>Saccharomycotina</taxon>
        <taxon>Saccharomycetes</taxon>
        <taxon>Saccharomycodales</taxon>
        <taxon>Saccharomycodaceae</taxon>
        <taxon>Hanseniaspora</taxon>
    </lineage>
</organism>
<comment type="caution">
    <text evidence="3">The sequence shown here is derived from an EMBL/GenBank/DDBJ whole genome shotgun (WGS) entry which is preliminary data.</text>
</comment>
<keyword evidence="1 3" id="KW-0808">Transferase</keyword>
<dbReference type="GO" id="GO:0004343">
    <property type="term" value="F:glucosamine 6-phosphate N-acetyltransferase activity"/>
    <property type="evidence" value="ECO:0007669"/>
    <property type="project" value="UniProtKB-UniRule"/>
</dbReference>
<protein>
    <recommendedName>
        <fullName evidence="1">Glucosamine 6-phosphate N-acetyltransferase</fullName>
        <ecNumber evidence="1">2.3.1.4</ecNumber>
    </recommendedName>
</protein>
<dbReference type="PROSITE" id="PS51186">
    <property type="entry name" value="GNAT"/>
    <property type="match status" value="1"/>
</dbReference>
<keyword evidence="1 3" id="KW-0012">Acyltransferase</keyword>
<dbReference type="OrthoDB" id="10039976at2759"/>
<evidence type="ECO:0000259" key="2">
    <source>
        <dbReference type="PROSITE" id="PS51186"/>
    </source>
</evidence>
<dbReference type="InterPro" id="IPR039143">
    <property type="entry name" value="GNPNAT1-like"/>
</dbReference>
<comment type="similarity">
    <text evidence="1">Belongs to the acetyltransferase family. GNA1 subfamily.</text>
</comment>
<dbReference type="EC" id="2.3.1.4" evidence="1"/>
<name>A0A1B7TBB2_9ASCO</name>
<feature type="domain" description="N-acetyltransferase" evidence="2">
    <location>
        <begin position="28"/>
        <end position="174"/>
    </location>
</feature>
<dbReference type="CDD" id="cd04301">
    <property type="entry name" value="NAT_SF"/>
    <property type="match status" value="1"/>
</dbReference>
<comment type="catalytic activity">
    <reaction evidence="1">
        <text>D-glucosamine 6-phosphate + acetyl-CoA = N-acetyl-D-glucosamine 6-phosphate + CoA + H(+)</text>
        <dbReference type="Rhea" id="RHEA:10292"/>
        <dbReference type="ChEBI" id="CHEBI:15378"/>
        <dbReference type="ChEBI" id="CHEBI:57287"/>
        <dbReference type="ChEBI" id="CHEBI:57288"/>
        <dbReference type="ChEBI" id="CHEBI:57513"/>
        <dbReference type="ChEBI" id="CHEBI:58725"/>
        <dbReference type="EC" id="2.3.1.4"/>
    </reaction>
</comment>